<dbReference type="RefSeq" id="WP_241484312.1">
    <property type="nucleotide sequence ID" value="NZ_JMQC01000008.1"/>
</dbReference>
<reference evidence="1 2" key="1">
    <citation type="submission" date="2014-04" db="EMBL/GenBank/DDBJ databases">
        <authorList>
            <person name="Bishop-Lilly K.A."/>
            <person name="Broomall S.M."/>
            <person name="Chain P.S."/>
            <person name="Chertkov O."/>
            <person name="Coyne S.R."/>
            <person name="Daligault H.E."/>
            <person name="Davenport K.W."/>
            <person name="Erkkila T."/>
            <person name="Frey K.G."/>
            <person name="Gibbons H.S."/>
            <person name="Gu W."/>
            <person name="Jaissle J."/>
            <person name="Johnson S.L."/>
            <person name="Koroleva G.I."/>
            <person name="Ladner J.T."/>
            <person name="Lo C.-C."/>
            <person name="Minogue T.D."/>
            <person name="Munk C."/>
            <person name="Palacios G.F."/>
            <person name="Redden C.L."/>
            <person name="Rosenzweig C.N."/>
            <person name="Scholz M.B."/>
            <person name="Teshima H."/>
            <person name="Xu Y."/>
        </authorList>
    </citation>
    <scope>NUCLEOTIDE SEQUENCE [LARGE SCALE GENOMIC DNA]</scope>
    <source>
        <strain evidence="1 2">BHP</strain>
    </source>
</reference>
<gene>
    <name evidence="1" type="ORF">DJ93_4632</name>
</gene>
<comment type="caution">
    <text evidence="1">The sequence shown here is derived from an EMBL/GenBank/DDBJ whole genome shotgun (WGS) entry which is preliminary data.</text>
</comment>
<accession>A0A090YYS4</accession>
<evidence type="ECO:0000313" key="2">
    <source>
        <dbReference type="Proteomes" id="UP000029389"/>
    </source>
</evidence>
<dbReference type="PATRIC" id="fig|1405.8.peg.4771"/>
<protein>
    <submittedName>
        <fullName evidence="1">Putative stage III sporulation protein AH</fullName>
    </submittedName>
</protein>
<dbReference type="Proteomes" id="UP000029389">
    <property type="component" value="Unassembled WGS sequence"/>
</dbReference>
<proteinExistence type="predicted"/>
<evidence type="ECO:0000313" key="1">
    <source>
        <dbReference type="EMBL" id="KFN04094.1"/>
    </source>
</evidence>
<sequence length="78" mass="9251">MYFYYADDNAKNVLKELSNSLYEWVFPDLPEDLSFFKSGKEWLITCSHEKESFIKTEDKKEIERVLNIPGLKVHVGEF</sequence>
<organism evidence="1 2">
    <name type="scientific">Bacillus clarus</name>
    <dbReference type="NCBI Taxonomy" id="2338372"/>
    <lineage>
        <taxon>Bacteria</taxon>
        <taxon>Bacillati</taxon>
        <taxon>Bacillota</taxon>
        <taxon>Bacilli</taxon>
        <taxon>Bacillales</taxon>
        <taxon>Bacillaceae</taxon>
        <taxon>Bacillus</taxon>
        <taxon>Bacillus cereus group</taxon>
    </lineage>
</organism>
<name>A0A090YYS4_9BACI</name>
<dbReference type="AlphaFoldDB" id="A0A090YYS4"/>
<dbReference type="EMBL" id="JMQC01000008">
    <property type="protein sequence ID" value="KFN04094.1"/>
    <property type="molecule type" value="Genomic_DNA"/>
</dbReference>